<reference evidence="2 3" key="1">
    <citation type="submission" date="2014-04" db="EMBL/GenBank/DDBJ databases">
        <title>Characterization and application of a salt tolerant electro-active bacterium.</title>
        <authorList>
            <person name="Yang L."/>
            <person name="Wei S."/>
            <person name="Tay Q.X.M."/>
        </authorList>
    </citation>
    <scope>NUCLEOTIDE SEQUENCE [LARGE SCALE GENOMIC DNA]</scope>
    <source>
        <strain evidence="2 3">LY1</strain>
    </source>
</reference>
<organism evidence="2 3">
    <name type="scientific">Anditalea andensis</name>
    <dbReference type="NCBI Taxonomy" id="1048983"/>
    <lineage>
        <taxon>Bacteria</taxon>
        <taxon>Pseudomonadati</taxon>
        <taxon>Bacteroidota</taxon>
        <taxon>Cytophagia</taxon>
        <taxon>Cytophagales</taxon>
        <taxon>Cytophagaceae</taxon>
        <taxon>Anditalea</taxon>
    </lineage>
</organism>
<evidence type="ECO:0000313" key="2">
    <source>
        <dbReference type="EMBL" id="KEO72445.1"/>
    </source>
</evidence>
<feature type="signal peptide" evidence="1">
    <location>
        <begin position="1"/>
        <end position="19"/>
    </location>
</feature>
<gene>
    <name evidence="2" type="ORF">EL17_17030</name>
</gene>
<dbReference type="OrthoDB" id="9873385at2"/>
<evidence type="ECO:0000256" key="1">
    <source>
        <dbReference type="SAM" id="SignalP"/>
    </source>
</evidence>
<dbReference type="RefSeq" id="WP_035076974.1">
    <property type="nucleotide sequence ID" value="NZ_JMIH01000024.1"/>
</dbReference>
<evidence type="ECO:0000313" key="3">
    <source>
        <dbReference type="Proteomes" id="UP000027821"/>
    </source>
</evidence>
<dbReference type="Proteomes" id="UP000027821">
    <property type="component" value="Unassembled WGS sequence"/>
</dbReference>
<accession>A0A074KW09</accession>
<protein>
    <submittedName>
        <fullName evidence="2">Uncharacterized protein</fullName>
    </submittedName>
</protein>
<keyword evidence="3" id="KW-1185">Reference proteome</keyword>
<sequence length="157" mass="17714">MKRALIILLSIGISHFSYGQMTQPTYRTTNGVPDAAGFKVTLPTPNGGLLIFPDKKGNPSASAMKIREYQPDNMTGMVSTPSSNLPSEIYFSPELLPSPRTTAQWIAPIPLKDRTMEWEKAIEPAYHLMPFNLSPAINQNPIFEDYRSHEFYPRRKD</sequence>
<keyword evidence="1" id="KW-0732">Signal</keyword>
<feature type="chain" id="PRO_5001697075" evidence="1">
    <location>
        <begin position="20"/>
        <end position="157"/>
    </location>
</feature>
<name>A0A074KW09_9BACT</name>
<dbReference type="AlphaFoldDB" id="A0A074KW09"/>
<dbReference type="EMBL" id="JMIH01000024">
    <property type="protein sequence ID" value="KEO72445.1"/>
    <property type="molecule type" value="Genomic_DNA"/>
</dbReference>
<proteinExistence type="predicted"/>
<comment type="caution">
    <text evidence="2">The sequence shown here is derived from an EMBL/GenBank/DDBJ whole genome shotgun (WGS) entry which is preliminary data.</text>
</comment>